<keyword evidence="4" id="KW-0342">GTP-binding</keyword>
<evidence type="ECO:0000256" key="1">
    <source>
        <dbReference type="ARBA" id="ARBA00005290"/>
    </source>
</evidence>
<protein>
    <submittedName>
        <fullName evidence="5">ATP/GTP-binding protein</fullName>
    </submittedName>
</protein>
<comment type="similarity">
    <text evidence="1">Belongs to the GPN-loop GTPase family.</text>
</comment>
<dbReference type="GO" id="GO:0003924">
    <property type="term" value="F:GTPase activity"/>
    <property type="evidence" value="ECO:0007669"/>
    <property type="project" value="TreeGrafter"/>
</dbReference>
<evidence type="ECO:0000256" key="4">
    <source>
        <dbReference type="ARBA" id="ARBA00023134"/>
    </source>
</evidence>
<dbReference type="EMBL" id="CP084166">
    <property type="protein sequence ID" value="UJG40201.1"/>
    <property type="molecule type" value="Genomic_DNA"/>
</dbReference>
<name>A0A9Y1BJH8_9ARCH</name>
<dbReference type="PANTHER" id="PTHR21231">
    <property type="entry name" value="XPA-BINDING PROTEIN 1-RELATED"/>
    <property type="match status" value="1"/>
</dbReference>
<proteinExistence type="inferred from homology"/>
<sequence length="259" mass="29272">MPDRKYIIYLLGTAGAGKTFLTRTLFDWFSEKKLDVGILNLDAGVRTIPYAPAIDVRDIVDINEIVNEYNLGPNGAMIASMDLIATKIHDLMSEVEYVDPQYLIVDTPGQIELFAYRSSGKFIANMLKENREPVSVFLIDPSLVLKPEGLASILLLSLSVEFQLELPQIPVISKADLIKKDHKERLERWIEEPETIGIEIERGQTISLSKQLGLNIIQTIEQFRNTGELFPISATTMHNIETLIAAIEREFGTRDDFYE</sequence>
<dbReference type="PANTHER" id="PTHR21231:SF8">
    <property type="entry name" value="GPN-LOOP GTPASE 1"/>
    <property type="match status" value="1"/>
</dbReference>
<evidence type="ECO:0000313" key="5">
    <source>
        <dbReference type="EMBL" id="UJG40201.1"/>
    </source>
</evidence>
<keyword evidence="2" id="KW-0547">Nucleotide-binding</keyword>
<dbReference type="AlphaFoldDB" id="A0A9Y1BJH8"/>
<organism evidence="5">
    <name type="scientific">Candidatus Heimdallarchaeum aukensis</name>
    <dbReference type="NCBI Taxonomy" id="2876573"/>
    <lineage>
        <taxon>Archaea</taxon>
        <taxon>Promethearchaeati</taxon>
        <taxon>Candidatus Heimdallarchaeota</taxon>
        <taxon>Candidatus Heimdallarchaeia (ex Rinke et al. 2021) (nom. nud.)</taxon>
        <taxon>Candidatus Heimdallarchaeales</taxon>
        <taxon>Candidatus Heimdallarchaeaceae</taxon>
        <taxon>Candidatus Heimdallarchaeum</taxon>
    </lineage>
</organism>
<dbReference type="GO" id="GO:0005525">
    <property type="term" value="F:GTP binding"/>
    <property type="evidence" value="ECO:0007669"/>
    <property type="project" value="UniProtKB-KW"/>
</dbReference>
<dbReference type="InterPro" id="IPR027417">
    <property type="entry name" value="P-loop_NTPase"/>
</dbReference>
<evidence type="ECO:0000256" key="2">
    <source>
        <dbReference type="ARBA" id="ARBA00022741"/>
    </source>
</evidence>
<dbReference type="InterPro" id="IPR004130">
    <property type="entry name" value="Gpn"/>
</dbReference>
<evidence type="ECO:0000256" key="3">
    <source>
        <dbReference type="ARBA" id="ARBA00022801"/>
    </source>
</evidence>
<dbReference type="Pfam" id="PF03029">
    <property type="entry name" value="ATP_bind_1"/>
    <property type="match status" value="1"/>
</dbReference>
<dbReference type="SUPFAM" id="SSF52540">
    <property type="entry name" value="P-loop containing nucleoside triphosphate hydrolases"/>
    <property type="match status" value="1"/>
</dbReference>
<dbReference type="Gene3D" id="3.40.50.300">
    <property type="entry name" value="P-loop containing nucleotide triphosphate hydrolases"/>
    <property type="match status" value="1"/>
</dbReference>
<keyword evidence="3" id="KW-0378">Hydrolase</keyword>
<gene>
    <name evidence="5" type="ORF">K9W45_10210</name>
</gene>
<reference evidence="5" key="1">
    <citation type="journal article" date="2022" name="Nat. Microbiol.">
        <title>Unique mobile elements and scalable gene flow at the prokaryote-eukaryote boundary revealed by circularized Asgard archaea genomes.</title>
        <authorList>
            <person name="Wu F."/>
            <person name="Speth D.R."/>
            <person name="Philosof A."/>
            <person name="Cremiere A."/>
            <person name="Narayanan A."/>
            <person name="Barco R.A."/>
            <person name="Connon S.A."/>
            <person name="Amend J.P."/>
            <person name="Antoshechkin I.A."/>
            <person name="Orphan V.J."/>
        </authorList>
    </citation>
    <scope>NUCLEOTIDE SEQUENCE</scope>
    <source>
        <strain evidence="5">PM71</strain>
    </source>
</reference>
<dbReference type="Proteomes" id="UP001201020">
    <property type="component" value="Chromosome"/>
</dbReference>
<accession>A0A9Y1BJH8</accession>